<dbReference type="Proteomes" id="UP000053257">
    <property type="component" value="Unassembled WGS sequence"/>
</dbReference>
<dbReference type="InterPro" id="IPR051783">
    <property type="entry name" value="NAD(P)-dependent_oxidoreduct"/>
</dbReference>
<evidence type="ECO:0000313" key="3">
    <source>
        <dbReference type="Proteomes" id="UP000053257"/>
    </source>
</evidence>
<gene>
    <name evidence="2" type="ORF">PHLGIDRAFT_31023</name>
</gene>
<dbReference type="EMBL" id="KN840551">
    <property type="protein sequence ID" value="KIP05180.1"/>
    <property type="molecule type" value="Genomic_DNA"/>
</dbReference>
<evidence type="ECO:0000259" key="1">
    <source>
        <dbReference type="Pfam" id="PF13460"/>
    </source>
</evidence>
<dbReference type="SUPFAM" id="SSF51735">
    <property type="entry name" value="NAD(P)-binding Rossmann-fold domains"/>
    <property type="match status" value="1"/>
</dbReference>
<dbReference type="InterPro" id="IPR016040">
    <property type="entry name" value="NAD(P)-bd_dom"/>
</dbReference>
<organism evidence="2 3">
    <name type="scientific">Phlebiopsis gigantea (strain 11061_1 CR5-6)</name>
    <name type="common">White-rot fungus</name>
    <name type="synonym">Peniophora gigantea</name>
    <dbReference type="NCBI Taxonomy" id="745531"/>
    <lineage>
        <taxon>Eukaryota</taxon>
        <taxon>Fungi</taxon>
        <taxon>Dikarya</taxon>
        <taxon>Basidiomycota</taxon>
        <taxon>Agaricomycotina</taxon>
        <taxon>Agaricomycetes</taxon>
        <taxon>Polyporales</taxon>
        <taxon>Phanerochaetaceae</taxon>
        <taxon>Phlebiopsis</taxon>
    </lineage>
</organism>
<reference evidence="2 3" key="1">
    <citation type="journal article" date="2014" name="PLoS Genet.">
        <title>Analysis of the Phlebiopsis gigantea genome, transcriptome and secretome provides insight into its pioneer colonization strategies of wood.</title>
        <authorList>
            <person name="Hori C."/>
            <person name="Ishida T."/>
            <person name="Igarashi K."/>
            <person name="Samejima M."/>
            <person name="Suzuki H."/>
            <person name="Master E."/>
            <person name="Ferreira P."/>
            <person name="Ruiz-Duenas F.J."/>
            <person name="Held B."/>
            <person name="Canessa P."/>
            <person name="Larrondo L.F."/>
            <person name="Schmoll M."/>
            <person name="Druzhinina I.S."/>
            <person name="Kubicek C.P."/>
            <person name="Gaskell J.A."/>
            <person name="Kersten P."/>
            <person name="St John F."/>
            <person name="Glasner J."/>
            <person name="Sabat G."/>
            <person name="Splinter BonDurant S."/>
            <person name="Syed K."/>
            <person name="Yadav J."/>
            <person name="Mgbeahuruike A.C."/>
            <person name="Kovalchuk A."/>
            <person name="Asiegbu F.O."/>
            <person name="Lackner G."/>
            <person name="Hoffmeister D."/>
            <person name="Rencoret J."/>
            <person name="Gutierrez A."/>
            <person name="Sun H."/>
            <person name="Lindquist E."/>
            <person name="Barry K."/>
            <person name="Riley R."/>
            <person name="Grigoriev I.V."/>
            <person name="Henrissat B."/>
            <person name="Kues U."/>
            <person name="Berka R.M."/>
            <person name="Martinez A.T."/>
            <person name="Covert S.F."/>
            <person name="Blanchette R.A."/>
            <person name="Cullen D."/>
        </authorList>
    </citation>
    <scope>NUCLEOTIDE SEQUENCE [LARGE SCALE GENOMIC DNA]</scope>
    <source>
        <strain evidence="2 3">11061_1 CR5-6</strain>
    </source>
</reference>
<dbReference type="PANTHER" id="PTHR48079">
    <property type="entry name" value="PROTEIN YEEZ"/>
    <property type="match status" value="1"/>
</dbReference>
<dbReference type="HOGENOM" id="CLU_007383_12_1_1"/>
<dbReference type="AlphaFoldDB" id="A0A0C3S8A8"/>
<proteinExistence type="predicted"/>
<protein>
    <recommendedName>
        <fullName evidence="1">NAD(P)-binding domain-containing protein</fullName>
    </recommendedName>
</protein>
<evidence type="ECO:0000313" key="2">
    <source>
        <dbReference type="EMBL" id="KIP05180.1"/>
    </source>
</evidence>
<name>A0A0C3S8A8_PHLG1</name>
<dbReference type="STRING" id="745531.A0A0C3S8A8"/>
<sequence length="349" mass="37784">MASKTPILLIGATGYIGGAVLAKLLAHPSSSTFDITVIVRGAEKVKGFEKIGVKAVVGSFKEDLALVEELTENAHVVFSCADADDLPAIQAILTGLRKRHAKLGDLPILIHTSGTGILTEGQETKGERPTDVIYDDSDFDQVANIKPAALHRNVDLAVFQADKEGFVRTYIILPSTIWGIAKTPLTDAGLANPHSQQIPKLIHAALGRGRAGVVGKGLALWPDVHIDDVAELYIVLYDRIVRDGAENVDHGVRGYYYGENGEHSWYEISKAIGTATVELGLSAEAEPTAFTEDELAKYFGSVESGYYYGSNSRCRATHSRSLGWAPKYDKNDMLASIKPEIQALIKLRK</sequence>
<dbReference type="Pfam" id="PF13460">
    <property type="entry name" value="NAD_binding_10"/>
    <property type="match status" value="1"/>
</dbReference>
<dbReference type="OrthoDB" id="10262413at2759"/>
<dbReference type="PANTHER" id="PTHR48079:SF6">
    <property type="entry name" value="NAD(P)-BINDING DOMAIN-CONTAINING PROTEIN-RELATED"/>
    <property type="match status" value="1"/>
</dbReference>
<dbReference type="Gene3D" id="3.40.50.720">
    <property type="entry name" value="NAD(P)-binding Rossmann-like Domain"/>
    <property type="match status" value="1"/>
</dbReference>
<dbReference type="GO" id="GO:0005737">
    <property type="term" value="C:cytoplasm"/>
    <property type="evidence" value="ECO:0007669"/>
    <property type="project" value="TreeGrafter"/>
</dbReference>
<dbReference type="GO" id="GO:0004029">
    <property type="term" value="F:aldehyde dehydrogenase (NAD+) activity"/>
    <property type="evidence" value="ECO:0007669"/>
    <property type="project" value="TreeGrafter"/>
</dbReference>
<feature type="domain" description="NAD(P)-binding" evidence="1">
    <location>
        <begin position="11"/>
        <end position="97"/>
    </location>
</feature>
<accession>A0A0C3S8A8</accession>
<dbReference type="InterPro" id="IPR036291">
    <property type="entry name" value="NAD(P)-bd_dom_sf"/>
</dbReference>
<keyword evidence="3" id="KW-1185">Reference proteome</keyword>